<dbReference type="PANTHER" id="PTHR32063">
    <property type="match status" value="1"/>
</dbReference>
<feature type="transmembrane region" description="Helical" evidence="8">
    <location>
        <begin position="341"/>
        <end position="357"/>
    </location>
</feature>
<keyword evidence="3" id="KW-0813">Transport</keyword>
<keyword evidence="6 8" id="KW-1133">Transmembrane helix</keyword>
<feature type="transmembrane region" description="Helical" evidence="8">
    <location>
        <begin position="389"/>
        <end position="415"/>
    </location>
</feature>
<evidence type="ECO:0000256" key="8">
    <source>
        <dbReference type="SAM" id="Phobius"/>
    </source>
</evidence>
<evidence type="ECO:0000256" key="6">
    <source>
        <dbReference type="ARBA" id="ARBA00022989"/>
    </source>
</evidence>
<name>A0ABS1C371_9BACT</name>
<dbReference type="EMBL" id="JAEHFX010000006">
    <property type="protein sequence ID" value="MBK0403834.1"/>
    <property type="molecule type" value="Genomic_DNA"/>
</dbReference>
<sequence>MNSFIRNIIAFSLKNRFLIFFATFIIIVAGVISYKNTPIEAFPDVTNTRVQIITQWPGRSAEEVEKFVTIPLEVEMNVVPKKTSLRSISLFGLSVVTMIFDDEVDEFTARQLVANQLAAVNLPDGVDAAMQPSSGPTGEIFRYTLESSSKDVRELKTIQDWVIDRQLKSVPGIADVVSFGGEVKTYEVRVDPSLLAKYGISALEVYEALAKSNINVGGDVIEKSSQAYVVRGIGLLNNIPEIENVIVDNRDGVPVLVRHIGEVQESHLPSLGYVGRDNETNLVEGIVVMRKNENPSEVLFALKLKIVELNDEVLPEDVKIKTFYDRSTLIGFTTSTVTKNLLEGIILVTAIVFLFMADWRTTLIVSIIIPLALLFAFVCMRMKGMSANLLSMGAIDFGIIIDGAVVMVEGLFVVLDKKAHQLGMKRFNKLSKQGMIKNTATDLGKSIFFSKLIIITALLPIFAFQKVEGKMFSPLAYTLGFALLGALIFTLTLVPVLASMLLNRNVREKHNPIVNFMNNSVFKAFSFTYKYKKASLLGALGAVVIGIYCFRFLGSEFLPQLNEGAVYVRASMPMSTSLDQSIDMAEKIRKKILQFDEVNQVLSQTGRPNDGTDPTGFFNIEFHVDLKPKDDWNRKITQQELISEISNSLGIYQGIKFNFSQPIMDNVEEAVSGVKGSMAVKIFGNDLNKLEVLGDSVYNILNKVEGIDDLGVIRLVGQPELQIQLDQSRMAAYGVNTADCQAVIEMAIGGKAATKMYEGERNFDIRLRYQPQFRQNEAQLGNLLVPTSYGSQIPLKEIAKIGTVTGPAFVYREENARFIAIKFSVRGRDLGSTIKEAQDKVAGAIQLDKGMKLEWKGEFENQIRATERLSQVAPISLVLIFLILFVTFGNVRDAGLVILNVPFALIGGILALLITQTNFSISAGVGFIALFGICIQNGVILISVFKKNVEEGIPLIQAIKEGVAERTRPVLMTAMMAALGLLPAALSTGIGSETQKPLAIVVIGGLITGTILTLLVFPLIVDLVYKRSIEKAENKRLKKILSPEISLA</sequence>
<dbReference type="SUPFAM" id="SSF82866">
    <property type="entry name" value="Multidrug efflux transporter AcrB transmembrane domain"/>
    <property type="match status" value="2"/>
</dbReference>
<feature type="transmembrane region" description="Helical" evidence="8">
    <location>
        <begin position="970"/>
        <end position="992"/>
    </location>
</feature>
<evidence type="ECO:0000256" key="5">
    <source>
        <dbReference type="ARBA" id="ARBA00022692"/>
    </source>
</evidence>
<feature type="transmembrane region" description="Helical" evidence="8">
    <location>
        <begin position="534"/>
        <end position="553"/>
    </location>
</feature>
<comment type="subcellular location">
    <subcellularLocation>
        <location evidence="1">Cell membrane</location>
        <topology evidence="1">Multi-pass membrane protein</topology>
    </subcellularLocation>
</comment>
<dbReference type="Pfam" id="PF00873">
    <property type="entry name" value="ACR_tran"/>
    <property type="match status" value="1"/>
</dbReference>
<accession>A0ABS1C371</accession>
<dbReference type="Gene3D" id="3.30.70.1440">
    <property type="entry name" value="Multidrug efflux transporter AcrB pore domain"/>
    <property type="match status" value="1"/>
</dbReference>
<keyword evidence="5 8" id="KW-0812">Transmembrane</keyword>
<dbReference type="InterPro" id="IPR001036">
    <property type="entry name" value="Acrflvin-R"/>
</dbReference>
<dbReference type="Gene3D" id="3.30.70.1320">
    <property type="entry name" value="Multidrug efflux transporter AcrB pore domain like"/>
    <property type="match status" value="1"/>
</dbReference>
<evidence type="ECO:0000313" key="9">
    <source>
        <dbReference type="EMBL" id="MBK0403834.1"/>
    </source>
</evidence>
<organism evidence="9 10">
    <name type="scientific">Adhaeribacter terrigena</name>
    <dbReference type="NCBI Taxonomy" id="2793070"/>
    <lineage>
        <taxon>Bacteria</taxon>
        <taxon>Pseudomonadati</taxon>
        <taxon>Bacteroidota</taxon>
        <taxon>Cytophagia</taxon>
        <taxon>Cytophagales</taxon>
        <taxon>Hymenobacteraceae</taxon>
        <taxon>Adhaeribacter</taxon>
    </lineage>
</organism>
<protein>
    <submittedName>
        <fullName evidence="9">Efflux RND transporter permease subunit</fullName>
    </submittedName>
</protein>
<dbReference type="InterPro" id="IPR027463">
    <property type="entry name" value="AcrB_DN_DC_subdom"/>
</dbReference>
<feature type="transmembrane region" description="Helical" evidence="8">
    <location>
        <begin position="921"/>
        <end position="945"/>
    </location>
</feature>
<feature type="transmembrane region" description="Helical" evidence="8">
    <location>
        <begin position="896"/>
        <end position="915"/>
    </location>
</feature>
<keyword evidence="7 8" id="KW-0472">Membrane</keyword>
<comment type="similarity">
    <text evidence="2">Belongs to the resistance-nodulation-cell division (RND) (TC 2.A.6) family.</text>
</comment>
<dbReference type="Gene3D" id="3.30.2090.10">
    <property type="entry name" value="Multidrug efflux transporter AcrB TolC docking domain, DN and DC subdomains"/>
    <property type="match status" value="2"/>
</dbReference>
<evidence type="ECO:0000256" key="2">
    <source>
        <dbReference type="ARBA" id="ARBA00010942"/>
    </source>
</evidence>
<comment type="caution">
    <text evidence="9">The sequence shown here is derived from an EMBL/GenBank/DDBJ whole genome shotgun (WGS) entry which is preliminary data.</text>
</comment>
<dbReference type="SUPFAM" id="SSF82693">
    <property type="entry name" value="Multidrug efflux transporter AcrB pore domain, PN1, PN2, PC1 and PC2 subdomains"/>
    <property type="match status" value="3"/>
</dbReference>
<feature type="transmembrane region" description="Helical" evidence="8">
    <location>
        <begin position="998"/>
        <end position="1025"/>
    </location>
</feature>
<dbReference type="PRINTS" id="PR00702">
    <property type="entry name" value="ACRIFLAVINRP"/>
</dbReference>
<dbReference type="Proteomes" id="UP000644147">
    <property type="component" value="Unassembled WGS sequence"/>
</dbReference>
<reference evidence="9 10" key="1">
    <citation type="submission" date="2020-12" db="EMBL/GenBank/DDBJ databases">
        <title>Bacterial novel species Adhaeribacter sp. BT258 isolated from soil.</title>
        <authorList>
            <person name="Jung H.-Y."/>
        </authorList>
    </citation>
    <scope>NUCLEOTIDE SEQUENCE [LARGE SCALE GENOMIC DNA]</scope>
    <source>
        <strain evidence="9 10">BT258</strain>
    </source>
</reference>
<feature type="transmembrane region" description="Helical" evidence="8">
    <location>
        <begin position="364"/>
        <end position="383"/>
    </location>
</feature>
<dbReference type="InterPro" id="IPR004763">
    <property type="entry name" value="CusA-like"/>
</dbReference>
<dbReference type="Gene3D" id="3.30.70.1430">
    <property type="entry name" value="Multidrug efflux transporter AcrB pore domain"/>
    <property type="match status" value="2"/>
</dbReference>
<evidence type="ECO:0000256" key="7">
    <source>
        <dbReference type="ARBA" id="ARBA00023136"/>
    </source>
</evidence>
<evidence type="ECO:0000256" key="3">
    <source>
        <dbReference type="ARBA" id="ARBA00022448"/>
    </source>
</evidence>
<proteinExistence type="inferred from homology"/>
<evidence type="ECO:0000256" key="4">
    <source>
        <dbReference type="ARBA" id="ARBA00022475"/>
    </source>
</evidence>
<gene>
    <name evidence="9" type="ORF">I5M27_12610</name>
</gene>
<dbReference type="SUPFAM" id="SSF82714">
    <property type="entry name" value="Multidrug efflux transporter AcrB TolC docking domain, DN and DC subdomains"/>
    <property type="match status" value="2"/>
</dbReference>
<dbReference type="Gene3D" id="1.20.1640.10">
    <property type="entry name" value="Multidrug efflux transporter AcrB transmembrane domain"/>
    <property type="match status" value="2"/>
</dbReference>
<feature type="transmembrane region" description="Helical" evidence="8">
    <location>
        <begin position="476"/>
        <end position="502"/>
    </location>
</feature>
<dbReference type="PANTHER" id="PTHR32063:SF12">
    <property type="entry name" value="CATION EFFLUX SYSTEM PROTEIN"/>
    <property type="match status" value="1"/>
</dbReference>
<keyword evidence="4" id="KW-1003">Cell membrane</keyword>
<evidence type="ECO:0000256" key="1">
    <source>
        <dbReference type="ARBA" id="ARBA00004651"/>
    </source>
</evidence>
<dbReference type="NCBIfam" id="TIGR00914">
    <property type="entry name" value="2A0601"/>
    <property type="match status" value="1"/>
</dbReference>
<feature type="transmembrane region" description="Helical" evidence="8">
    <location>
        <begin position="447"/>
        <end position="464"/>
    </location>
</feature>
<dbReference type="RefSeq" id="WP_200506583.1">
    <property type="nucleotide sequence ID" value="NZ_JAEHFX010000006.1"/>
</dbReference>
<evidence type="ECO:0000313" key="10">
    <source>
        <dbReference type="Proteomes" id="UP000644147"/>
    </source>
</evidence>
<feature type="transmembrane region" description="Helical" evidence="8">
    <location>
        <begin position="872"/>
        <end position="889"/>
    </location>
</feature>
<keyword evidence="10" id="KW-1185">Reference proteome</keyword>